<dbReference type="AlphaFoldDB" id="A0A3M2LL32"/>
<dbReference type="OrthoDB" id="3748531at2"/>
<reference evidence="2 3" key="1">
    <citation type="submission" date="2018-10" db="EMBL/GenBank/DDBJ databases">
        <title>Isolation from soil.</title>
        <authorList>
            <person name="Hu J."/>
        </authorList>
    </citation>
    <scope>NUCLEOTIDE SEQUENCE [LARGE SCALE GENOMIC DNA]</scope>
    <source>
        <strain evidence="2 3">NEAU-Ht49</strain>
    </source>
</reference>
<protein>
    <submittedName>
        <fullName evidence="2">Uncharacterized protein</fullName>
    </submittedName>
</protein>
<accession>A0A3M2LL32</accession>
<dbReference type="EMBL" id="RFFG01000091">
    <property type="protein sequence ID" value="RMI38152.1"/>
    <property type="molecule type" value="Genomic_DNA"/>
</dbReference>
<proteinExistence type="predicted"/>
<keyword evidence="1" id="KW-0812">Transmembrane</keyword>
<gene>
    <name evidence="2" type="ORF">EBO15_33695</name>
</gene>
<keyword evidence="1" id="KW-0472">Membrane</keyword>
<comment type="caution">
    <text evidence="2">The sequence shown here is derived from an EMBL/GenBank/DDBJ whole genome shotgun (WGS) entry which is preliminary data.</text>
</comment>
<dbReference type="Proteomes" id="UP000282674">
    <property type="component" value="Unassembled WGS sequence"/>
</dbReference>
<evidence type="ECO:0000256" key="1">
    <source>
        <dbReference type="SAM" id="Phobius"/>
    </source>
</evidence>
<evidence type="ECO:0000313" key="3">
    <source>
        <dbReference type="Proteomes" id="UP000282674"/>
    </source>
</evidence>
<evidence type="ECO:0000313" key="2">
    <source>
        <dbReference type="EMBL" id="RMI38152.1"/>
    </source>
</evidence>
<feature type="transmembrane region" description="Helical" evidence="1">
    <location>
        <begin position="35"/>
        <end position="59"/>
    </location>
</feature>
<sequence>MPTPDQPLSTTGTSPHQDRAATVAWLGPDRPLLRFLTAAWLIVNMVSVVVWAVLCITGLHWETPWWLWSFAPPGAVLAALWWITDTRRT</sequence>
<keyword evidence="3" id="KW-1185">Reference proteome</keyword>
<dbReference type="RefSeq" id="WP_122198525.1">
    <property type="nucleotide sequence ID" value="NZ_JBHSKC010000003.1"/>
</dbReference>
<feature type="transmembrane region" description="Helical" evidence="1">
    <location>
        <begin position="65"/>
        <end position="83"/>
    </location>
</feature>
<name>A0A3M2LL32_9ACTN</name>
<keyword evidence="1" id="KW-1133">Transmembrane helix</keyword>
<organism evidence="2 3">
    <name type="scientific">Actinomadura harenae</name>
    <dbReference type="NCBI Taxonomy" id="2483351"/>
    <lineage>
        <taxon>Bacteria</taxon>
        <taxon>Bacillati</taxon>
        <taxon>Actinomycetota</taxon>
        <taxon>Actinomycetes</taxon>
        <taxon>Streptosporangiales</taxon>
        <taxon>Thermomonosporaceae</taxon>
        <taxon>Actinomadura</taxon>
    </lineage>
</organism>